<evidence type="ECO:0000313" key="11">
    <source>
        <dbReference type="EMBL" id="KIG18084.1"/>
    </source>
</evidence>
<comment type="pathway">
    <text evidence="3 9">Cofactor biosynthesis; tetrahydrofolate biosynthesis; 7,8-dihydrofolate from 2-amino-4-hydroxy-6-hydroxymethyl-7,8-dihydropteridine diphosphate and 4-aminobenzoate: step 1/2.</text>
</comment>
<dbReference type="GO" id="GO:0046872">
    <property type="term" value="F:metal ion binding"/>
    <property type="evidence" value="ECO:0007669"/>
    <property type="project" value="UniProtKB-KW"/>
</dbReference>
<dbReference type="UniPathway" id="UPA00077">
    <property type="reaction ID" value="UER00156"/>
</dbReference>
<dbReference type="PANTHER" id="PTHR20941">
    <property type="entry name" value="FOLATE SYNTHESIS PROTEINS"/>
    <property type="match status" value="1"/>
</dbReference>
<keyword evidence="6 9" id="KW-0479">Metal-binding</keyword>
<evidence type="ECO:0000256" key="8">
    <source>
        <dbReference type="ARBA" id="ARBA00022909"/>
    </source>
</evidence>
<dbReference type="PROSITE" id="PS00792">
    <property type="entry name" value="DHPS_1"/>
    <property type="match status" value="1"/>
</dbReference>
<keyword evidence="7 9" id="KW-0460">Magnesium</keyword>
<evidence type="ECO:0000313" key="12">
    <source>
        <dbReference type="Proteomes" id="UP000031599"/>
    </source>
</evidence>
<dbReference type="InterPro" id="IPR011005">
    <property type="entry name" value="Dihydropteroate_synth-like_sf"/>
</dbReference>
<dbReference type="PANTHER" id="PTHR20941:SF1">
    <property type="entry name" value="FOLIC ACID SYNTHESIS PROTEIN FOL1"/>
    <property type="match status" value="1"/>
</dbReference>
<dbReference type="GO" id="GO:0046654">
    <property type="term" value="P:tetrahydrofolate biosynthetic process"/>
    <property type="evidence" value="ECO:0007669"/>
    <property type="project" value="UniProtKB-UniPathway"/>
</dbReference>
<dbReference type="InterPro" id="IPR045031">
    <property type="entry name" value="DHP_synth-like"/>
</dbReference>
<reference evidence="11 12" key="1">
    <citation type="submission" date="2014-12" db="EMBL/GenBank/DDBJ databases">
        <title>Genome assembly of Enhygromyxa salina DSM 15201.</title>
        <authorList>
            <person name="Sharma G."/>
            <person name="Subramanian S."/>
        </authorList>
    </citation>
    <scope>NUCLEOTIDE SEQUENCE [LARGE SCALE GENOMIC DNA]</scope>
    <source>
        <strain evidence="11 12">DSM 15201</strain>
    </source>
</reference>
<comment type="catalytic activity">
    <reaction evidence="1">
        <text>(7,8-dihydropterin-6-yl)methyl diphosphate + 4-aminobenzoate = 7,8-dihydropteroate + diphosphate</text>
        <dbReference type="Rhea" id="RHEA:19949"/>
        <dbReference type="ChEBI" id="CHEBI:17836"/>
        <dbReference type="ChEBI" id="CHEBI:17839"/>
        <dbReference type="ChEBI" id="CHEBI:33019"/>
        <dbReference type="ChEBI" id="CHEBI:72950"/>
        <dbReference type="EC" id="2.5.1.15"/>
    </reaction>
</comment>
<protein>
    <recommendedName>
        <fullName evidence="4 9">Dihydropteroate synthase</fullName>
        <shortName evidence="9">DHPS</shortName>
        <ecNumber evidence="4 9">2.5.1.15</ecNumber>
    </recommendedName>
    <alternativeName>
        <fullName evidence="9">Dihydropteroate pyrophosphorylase</fullName>
    </alternativeName>
</protein>
<dbReference type="PROSITE" id="PS00793">
    <property type="entry name" value="DHPS_2"/>
    <property type="match status" value="1"/>
</dbReference>
<dbReference type="Pfam" id="PF00809">
    <property type="entry name" value="Pterin_bind"/>
    <property type="match status" value="1"/>
</dbReference>
<evidence type="ECO:0000256" key="6">
    <source>
        <dbReference type="ARBA" id="ARBA00022723"/>
    </source>
</evidence>
<dbReference type="EMBL" id="JMCC02000015">
    <property type="protein sequence ID" value="KIG18084.1"/>
    <property type="molecule type" value="Genomic_DNA"/>
</dbReference>
<dbReference type="GO" id="GO:0046656">
    <property type="term" value="P:folic acid biosynthetic process"/>
    <property type="evidence" value="ECO:0007669"/>
    <property type="project" value="UniProtKB-KW"/>
</dbReference>
<keyword evidence="5 9" id="KW-0808">Transferase</keyword>
<dbReference type="InterPro" id="IPR006390">
    <property type="entry name" value="DHP_synth_dom"/>
</dbReference>
<dbReference type="AlphaFoldDB" id="A0A0C1ZKP2"/>
<organism evidence="11 12">
    <name type="scientific">Enhygromyxa salina</name>
    <dbReference type="NCBI Taxonomy" id="215803"/>
    <lineage>
        <taxon>Bacteria</taxon>
        <taxon>Pseudomonadati</taxon>
        <taxon>Myxococcota</taxon>
        <taxon>Polyangia</taxon>
        <taxon>Nannocystales</taxon>
        <taxon>Nannocystaceae</taxon>
        <taxon>Enhygromyxa</taxon>
    </lineage>
</organism>
<evidence type="ECO:0000256" key="5">
    <source>
        <dbReference type="ARBA" id="ARBA00022679"/>
    </source>
</evidence>
<dbReference type="NCBIfam" id="TIGR01496">
    <property type="entry name" value="DHPS"/>
    <property type="match status" value="1"/>
</dbReference>
<evidence type="ECO:0000256" key="9">
    <source>
        <dbReference type="RuleBase" id="RU361205"/>
    </source>
</evidence>
<name>A0A0C1ZKP2_9BACT</name>
<comment type="cofactor">
    <cofactor evidence="2 9">
        <name>Mg(2+)</name>
        <dbReference type="ChEBI" id="CHEBI:18420"/>
    </cofactor>
</comment>
<accession>A0A0C1ZKP2</accession>
<sequence>MTRTWHHAHAALALDRCLVMAVVNVTPDSFHDGGRWIVESRDRPNVSVVVGQCRRWVEQGADILDVGGESTRPGAAPVDERTELARVLPIIEALRADAALASVPISVDTRHAFVAKQALAAGAAIVNDISGLADPDMPAVVAAAGAGLVISHLRGEPATMQAHVDFDDLFGEIADELEHAMTRALAAGVTREQIVLDPGIGFGKTGEQSAALVGASEFLAARCGRPVLIGASRKRFLGALAGDKPVEDRQLASVVAAVLAAAHGAAVVRVHDVAQTVEALRVAAGIEAALAHAITR</sequence>
<comment type="function">
    <text evidence="9">Catalyzes the condensation of para-aminobenzoate (pABA) with 6-hydroxymethyl-7,8-dihydropterin diphosphate (DHPt-PP) to form 7,8-dihydropteroate (H2Pte), the immediate precursor of folate derivatives.</text>
</comment>
<gene>
    <name evidence="11" type="ORF">DB30_01971</name>
</gene>
<proteinExistence type="inferred from homology"/>
<dbReference type="EC" id="2.5.1.15" evidence="4 9"/>
<evidence type="ECO:0000256" key="7">
    <source>
        <dbReference type="ARBA" id="ARBA00022842"/>
    </source>
</evidence>
<comment type="caution">
    <text evidence="11">The sequence shown here is derived from an EMBL/GenBank/DDBJ whole genome shotgun (WGS) entry which is preliminary data.</text>
</comment>
<evidence type="ECO:0000256" key="3">
    <source>
        <dbReference type="ARBA" id="ARBA00004763"/>
    </source>
</evidence>
<evidence type="ECO:0000256" key="1">
    <source>
        <dbReference type="ARBA" id="ARBA00000012"/>
    </source>
</evidence>
<evidence type="ECO:0000256" key="4">
    <source>
        <dbReference type="ARBA" id="ARBA00012458"/>
    </source>
</evidence>
<dbReference type="SUPFAM" id="SSF51717">
    <property type="entry name" value="Dihydropteroate synthetase-like"/>
    <property type="match status" value="1"/>
</dbReference>
<evidence type="ECO:0000259" key="10">
    <source>
        <dbReference type="PROSITE" id="PS50972"/>
    </source>
</evidence>
<dbReference type="GO" id="GO:0005829">
    <property type="term" value="C:cytosol"/>
    <property type="evidence" value="ECO:0007669"/>
    <property type="project" value="TreeGrafter"/>
</dbReference>
<comment type="similarity">
    <text evidence="9">Belongs to the DHPS family.</text>
</comment>
<dbReference type="Proteomes" id="UP000031599">
    <property type="component" value="Unassembled WGS sequence"/>
</dbReference>
<dbReference type="Gene3D" id="3.20.20.20">
    <property type="entry name" value="Dihydropteroate synthase-like"/>
    <property type="match status" value="1"/>
</dbReference>
<feature type="domain" description="Pterin-binding" evidence="10">
    <location>
        <begin position="17"/>
        <end position="281"/>
    </location>
</feature>
<dbReference type="PROSITE" id="PS50972">
    <property type="entry name" value="PTERIN_BINDING"/>
    <property type="match status" value="1"/>
</dbReference>
<dbReference type="InterPro" id="IPR000489">
    <property type="entry name" value="Pterin-binding_dom"/>
</dbReference>
<dbReference type="RefSeq" id="WP_240480188.1">
    <property type="nucleotide sequence ID" value="NZ_JMCC02000015.1"/>
</dbReference>
<evidence type="ECO:0000256" key="2">
    <source>
        <dbReference type="ARBA" id="ARBA00001946"/>
    </source>
</evidence>
<keyword evidence="8 9" id="KW-0289">Folate biosynthesis</keyword>
<dbReference type="GO" id="GO:0004156">
    <property type="term" value="F:dihydropteroate synthase activity"/>
    <property type="evidence" value="ECO:0007669"/>
    <property type="project" value="UniProtKB-EC"/>
</dbReference>